<protein>
    <submittedName>
        <fullName evidence="1">Uncharacterized protein</fullName>
    </submittedName>
</protein>
<evidence type="ECO:0000313" key="1">
    <source>
        <dbReference type="EMBL" id="CAD1480680.1"/>
    </source>
</evidence>
<sequence length="198" mass="22515">MLSLECPTDGVLRVIIPPNAKRQVIGRMRAAVSEHYMSAFIANPEQGKIFGATSRHGTSNHFIRTGQYRFTDWRFVHRARLDVLPINGVPRWGEGDRRCLRCGYQLEMLPHMLCLCGPQAAFWQLRHNAFFEKLEAASRLPGESWINTHALRPAPRRRTAGIASWIDKIHIYQPLAETLRRRGYIVNVQGFVVGAVGV</sequence>
<accession>A0A6V7HJJ2</accession>
<comment type="caution">
    <text evidence="1">The sequence shown here is derived from an EMBL/GenBank/DDBJ whole genome shotgun (WGS) entry which is preliminary data.</text>
</comment>
<name>A0A6V7HJJ2_9HYME</name>
<reference evidence="1" key="1">
    <citation type="submission" date="2020-07" db="EMBL/GenBank/DDBJ databases">
        <authorList>
            <person name="Nazaruddin N."/>
        </authorList>
    </citation>
    <scope>NUCLEOTIDE SEQUENCE</scope>
</reference>
<dbReference type="AlphaFoldDB" id="A0A6V7HJJ2"/>
<gene>
    <name evidence="1" type="ORF">MHI_LOCUS956974</name>
</gene>
<evidence type="ECO:0000313" key="2">
    <source>
        <dbReference type="Proteomes" id="UP000752696"/>
    </source>
</evidence>
<dbReference type="EMBL" id="CAJDYZ010012509">
    <property type="protein sequence ID" value="CAD1480680.1"/>
    <property type="molecule type" value="Genomic_DNA"/>
</dbReference>
<proteinExistence type="predicted"/>
<keyword evidence="2" id="KW-1185">Reference proteome</keyword>
<dbReference type="OrthoDB" id="7614773at2759"/>
<dbReference type="Proteomes" id="UP000752696">
    <property type="component" value="Unassembled WGS sequence"/>
</dbReference>
<organism evidence="1 2">
    <name type="scientific">Heterotrigona itama</name>
    <dbReference type="NCBI Taxonomy" id="395501"/>
    <lineage>
        <taxon>Eukaryota</taxon>
        <taxon>Metazoa</taxon>
        <taxon>Ecdysozoa</taxon>
        <taxon>Arthropoda</taxon>
        <taxon>Hexapoda</taxon>
        <taxon>Insecta</taxon>
        <taxon>Pterygota</taxon>
        <taxon>Neoptera</taxon>
        <taxon>Endopterygota</taxon>
        <taxon>Hymenoptera</taxon>
        <taxon>Apocrita</taxon>
        <taxon>Aculeata</taxon>
        <taxon>Apoidea</taxon>
        <taxon>Anthophila</taxon>
        <taxon>Apidae</taxon>
        <taxon>Heterotrigona</taxon>
    </lineage>
</organism>